<dbReference type="Gene3D" id="2.30.110.50">
    <property type="match status" value="1"/>
</dbReference>
<dbReference type="EMBL" id="JAJJMO010000001">
    <property type="protein sequence ID" value="MCC9070240.1"/>
    <property type="molecule type" value="Genomic_DNA"/>
</dbReference>
<dbReference type="SUPFAM" id="SSF69279">
    <property type="entry name" value="Phage tail proteins"/>
    <property type="match status" value="1"/>
</dbReference>
<dbReference type="SUPFAM" id="SSF69255">
    <property type="entry name" value="gp5 N-terminal domain-like"/>
    <property type="match status" value="1"/>
</dbReference>
<keyword evidence="4" id="KW-1185">Reference proteome</keyword>
<accession>A0ABS8MNB7</accession>
<dbReference type="InterPro" id="IPR018769">
    <property type="entry name" value="VgrG2_DUF2345"/>
</dbReference>
<evidence type="ECO:0000313" key="4">
    <source>
        <dbReference type="Proteomes" id="UP001430919"/>
    </source>
</evidence>
<evidence type="ECO:0000259" key="2">
    <source>
        <dbReference type="Pfam" id="PF10106"/>
    </source>
</evidence>
<gene>
    <name evidence="3" type="ORF">LNQ49_01300</name>
</gene>
<dbReference type="Gene3D" id="2.40.50.230">
    <property type="entry name" value="Gp5 N-terminal domain"/>
    <property type="match status" value="1"/>
</dbReference>
<dbReference type="Proteomes" id="UP001430919">
    <property type="component" value="Unassembled WGS sequence"/>
</dbReference>
<name>A0ABS8MNB7_9FLAO</name>
<sequence length="613" mass="68365">MVIPKIIFGIDRKEISHFTTIELHQTINNHHHFKISVPHSVVEKPRAYTIESAQKWLGGVLHIAFENKNNFLGIVTNIQYSQELGHVGSQIIISGYSKTILLESGSKLSSWENTNLQDIIEEVIKIAAGEQLQNEIKPEFSSNLYYQTQYLETDFQFIQRLAKQYNEWLYYDGEKLFFGKPNASTQFTKLIYNKDLYNLNISVQAIPNQLEAYTYNEDVDKLYQAKTGDQIEGFPRLGTDAITASQKLYTTPSLEYGRIATGDDMYLQIILQNRQQSAVAESNFITATSRNRSLRIGMSISIDAMQVKDKLAAFNSGQDINKINYETNEVGIYIITEITHKASDIGEYENSFKAIPAKIRKLPEPNIAFPIAQMQQAEVVANDDPKGQGRIRVKMLWQATKQQCTPWLRVMTPDAGASGEVSTNRGMVFIPEVGDQVMLGFRYNDPNRPFVIGSLFNGKTGTGGDLKNNIKSIYTRTGSTITFDEGDSSILVKDPSGNKWFMDGNGNIEVTAPKNITINAGESIIMSAGQNIVATAQKDINVIAGESITEIASEDYNLTASNIIETALVGRNSKAKSITENMEIGSYISTKESINVESAKEVNINSGKQVKMQ</sequence>
<dbReference type="RefSeq" id="WP_229986989.1">
    <property type="nucleotide sequence ID" value="NZ_JAJJMO010000001.1"/>
</dbReference>
<dbReference type="SUPFAM" id="SSF69349">
    <property type="entry name" value="Phage fibre proteins"/>
    <property type="match status" value="1"/>
</dbReference>
<dbReference type="Pfam" id="PF10106">
    <property type="entry name" value="DUF2345"/>
    <property type="match status" value="1"/>
</dbReference>
<organism evidence="3 4">
    <name type="scientific">Flavobacterium pisciphilum</name>
    <dbReference type="NCBI Taxonomy" id="2893755"/>
    <lineage>
        <taxon>Bacteria</taxon>
        <taxon>Pseudomonadati</taxon>
        <taxon>Bacteroidota</taxon>
        <taxon>Flavobacteriia</taxon>
        <taxon>Flavobacteriales</taxon>
        <taxon>Flavobacteriaceae</taxon>
        <taxon>Flavobacterium</taxon>
    </lineage>
</organism>
<protein>
    <submittedName>
        <fullName evidence="3">Phage baseplate assembly protein V</fullName>
    </submittedName>
</protein>
<dbReference type="Gene3D" id="3.55.50.10">
    <property type="entry name" value="Baseplate protein-like domains"/>
    <property type="match status" value="1"/>
</dbReference>
<feature type="domain" description="Gp5/Type VI secretion system Vgr protein OB-fold" evidence="1">
    <location>
        <begin position="376"/>
        <end position="456"/>
    </location>
</feature>
<dbReference type="Pfam" id="PF04717">
    <property type="entry name" value="Phage_base_V"/>
    <property type="match status" value="1"/>
</dbReference>
<dbReference type="Pfam" id="PF05954">
    <property type="entry name" value="Phage_GPD"/>
    <property type="match status" value="1"/>
</dbReference>
<dbReference type="InterPro" id="IPR006531">
    <property type="entry name" value="Gp5/Vgr_OB"/>
</dbReference>
<feature type="domain" description="DUF2345" evidence="2">
    <location>
        <begin position="508"/>
        <end position="611"/>
    </location>
</feature>
<reference evidence="3" key="1">
    <citation type="submission" date="2021-11" db="EMBL/GenBank/DDBJ databases">
        <title>Description of novel Flavobacterium species.</title>
        <authorList>
            <person name="Saticioglu I.B."/>
            <person name="Ay H."/>
            <person name="Altun S."/>
            <person name="Duman M."/>
        </authorList>
    </citation>
    <scope>NUCLEOTIDE SEQUENCE</scope>
    <source>
        <strain evidence="3">F-65</strain>
    </source>
</reference>
<evidence type="ECO:0000259" key="1">
    <source>
        <dbReference type="Pfam" id="PF04717"/>
    </source>
</evidence>
<proteinExistence type="predicted"/>
<comment type="caution">
    <text evidence="3">The sequence shown here is derived from an EMBL/GenBank/DDBJ whole genome shotgun (WGS) entry which is preliminary data.</text>
</comment>
<dbReference type="InterPro" id="IPR037026">
    <property type="entry name" value="Vgr_OB-fold_dom_sf"/>
</dbReference>
<evidence type="ECO:0000313" key="3">
    <source>
        <dbReference type="EMBL" id="MCC9070240.1"/>
    </source>
</evidence>